<evidence type="ECO:0000256" key="7">
    <source>
        <dbReference type="SAM" id="Phobius"/>
    </source>
</evidence>
<dbReference type="PANTHER" id="PTHR33885">
    <property type="entry name" value="PHAGE SHOCK PROTEIN C"/>
    <property type="match status" value="1"/>
</dbReference>
<dbReference type="Pfam" id="PF04024">
    <property type="entry name" value="PspC"/>
    <property type="match status" value="1"/>
</dbReference>
<gene>
    <name evidence="9" type="ORF">MNBD_ALPHA06-2208</name>
</gene>
<evidence type="ECO:0000256" key="4">
    <source>
        <dbReference type="ARBA" id="ARBA00022989"/>
    </source>
</evidence>
<reference evidence="9" key="1">
    <citation type="submission" date="2018-06" db="EMBL/GenBank/DDBJ databases">
        <authorList>
            <person name="Zhirakovskaya E."/>
        </authorList>
    </citation>
    <scope>NUCLEOTIDE SEQUENCE</scope>
</reference>
<keyword evidence="6" id="KW-0175">Coiled coil</keyword>
<dbReference type="InterPro" id="IPR052027">
    <property type="entry name" value="PspC"/>
</dbReference>
<organism evidence="9">
    <name type="scientific">hydrothermal vent metagenome</name>
    <dbReference type="NCBI Taxonomy" id="652676"/>
    <lineage>
        <taxon>unclassified sequences</taxon>
        <taxon>metagenomes</taxon>
        <taxon>ecological metagenomes</taxon>
    </lineage>
</organism>
<evidence type="ECO:0000256" key="6">
    <source>
        <dbReference type="SAM" id="Coils"/>
    </source>
</evidence>
<evidence type="ECO:0000256" key="5">
    <source>
        <dbReference type="ARBA" id="ARBA00023136"/>
    </source>
</evidence>
<dbReference type="InterPro" id="IPR014320">
    <property type="entry name" value="Phageshock_PspC"/>
</dbReference>
<keyword evidence="4 7" id="KW-1133">Transmembrane helix</keyword>
<dbReference type="AlphaFoldDB" id="A0A3B0SEE4"/>
<dbReference type="NCBIfam" id="TIGR02978">
    <property type="entry name" value="phageshock_pspC"/>
    <property type="match status" value="1"/>
</dbReference>
<feature type="domain" description="Phage shock protein PspC N-terminal" evidence="8">
    <location>
        <begin position="14"/>
        <end position="70"/>
    </location>
</feature>
<evidence type="ECO:0000313" key="9">
    <source>
        <dbReference type="EMBL" id="VAV99088.1"/>
    </source>
</evidence>
<evidence type="ECO:0000256" key="2">
    <source>
        <dbReference type="ARBA" id="ARBA00022475"/>
    </source>
</evidence>
<sequence length="135" mass="16018">MTNKQYSRPPNPHRLYRNKGQGGLCGVCSGFADYFNIDVVLIRIGWFLSFFIIGPISIIVYFVACIIMPVRYVSAKPKLKPEEDEFWRGVERRPTITFSNLRYQFRNLEERLADMERSVTSKEWKLRRDFRDLET</sequence>
<protein>
    <submittedName>
        <fullName evidence="9">Phage shock protein C</fullName>
    </submittedName>
</protein>
<proteinExistence type="predicted"/>
<evidence type="ECO:0000259" key="8">
    <source>
        <dbReference type="Pfam" id="PF04024"/>
    </source>
</evidence>
<accession>A0A3B0SEE4</accession>
<evidence type="ECO:0000256" key="3">
    <source>
        <dbReference type="ARBA" id="ARBA00022692"/>
    </source>
</evidence>
<evidence type="ECO:0000256" key="1">
    <source>
        <dbReference type="ARBA" id="ARBA00004162"/>
    </source>
</evidence>
<keyword evidence="5 7" id="KW-0472">Membrane</keyword>
<dbReference type="EMBL" id="UOEE01000270">
    <property type="protein sequence ID" value="VAV99088.1"/>
    <property type="molecule type" value="Genomic_DNA"/>
</dbReference>
<comment type="subcellular location">
    <subcellularLocation>
        <location evidence="1">Cell membrane</location>
        <topology evidence="1">Single-pass membrane protein</topology>
    </subcellularLocation>
</comment>
<dbReference type="PANTHER" id="PTHR33885:SF3">
    <property type="entry name" value="PHAGE SHOCK PROTEIN C"/>
    <property type="match status" value="1"/>
</dbReference>
<dbReference type="GO" id="GO:0005886">
    <property type="term" value="C:plasma membrane"/>
    <property type="evidence" value="ECO:0007669"/>
    <property type="project" value="UniProtKB-SubCell"/>
</dbReference>
<feature type="coiled-coil region" evidence="6">
    <location>
        <begin position="98"/>
        <end position="125"/>
    </location>
</feature>
<name>A0A3B0SEE4_9ZZZZ</name>
<feature type="transmembrane region" description="Helical" evidence="7">
    <location>
        <begin position="44"/>
        <end position="70"/>
    </location>
</feature>
<keyword evidence="2" id="KW-1003">Cell membrane</keyword>
<dbReference type="InterPro" id="IPR007168">
    <property type="entry name" value="Phageshock_PspC_N"/>
</dbReference>
<keyword evidence="3 7" id="KW-0812">Transmembrane</keyword>